<evidence type="ECO:0000313" key="2">
    <source>
        <dbReference type="Proteomes" id="UP000566995"/>
    </source>
</evidence>
<dbReference type="AlphaFoldDB" id="A0A7W7P307"/>
<dbReference type="RefSeq" id="WP_184592687.1">
    <property type="nucleotide sequence ID" value="NZ_JACHLI010000018.1"/>
</dbReference>
<organism evidence="1 2">
    <name type="scientific">Pseudomonas nitroreducens</name>
    <dbReference type="NCBI Taxonomy" id="46680"/>
    <lineage>
        <taxon>Bacteria</taxon>
        <taxon>Pseudomonadati</taxon>
        <taxon>Pseudomonadota</taxon>
        <taxon>Gammaproteobacteria</taxon>
        <taxon>Pseudomonadales</taxon>
        <taxon>Pseudomonadaceae</taxon>
        <taxon>Pseudomonas</taxon>
    </lineage>
</organism>
<evidence type="ECO:0000313" key="1">
    <source>
        <dbReference type="EMBL" id="MBB4865324.1"/>
    </source>
</evidence>
<protein>
    <submittedName>
        <fullName evidence="1">Uncharacterized protein</fullName>
    </submittedName>
</protein>
<dbReference type="Proteomes" id="UP000566995">
    <property type="component" value="Unassembled WGS sequence"/>
</dbReference>
<accession>A0A7W7P307</accession>
<dbReference type="Gene3D" id="3.40.50.300">
    <property type="entry name" value="P-loop containing nucleotide triphosphate hydrolases"/>
    <property type="match status" value="1"/>
</dbReference>
<name>A0A7W7P307_PSENT</name>
<gene>
    <name evidence="1" type="ORF">HNP46_004205</name>
</gene>
<reference evidence="1 2" key="1">
    <citation type="submission" date="2020-08" db="EMBL/GenBank/DDBJ databases">
        <title>Functional genomics of gut bacteria from endangered species of beetles.</title>
        <authorList>
            <person name="Carlos-Shanley C."/>
        </authorList>
    </citation>
    <scope>NUCLEOTIDE SEQUENCE [LARGE SCALE GENOMIC DNA]</scope>
    <source>
        <strain evidence="1 2">S00179</strain>
    </source>
</reference>
<dbReference type="InterPro" id="IPR027417">
    <property type="entry name" value="P-loop_NTPase"/>
</dbReference>
<sequence>MLEKICFKRFGGVPDSTWLLSPGLNVLVGDSGSGKTHALTGMYAAALEMNGGRAGEQAELFRRGLQALDPLIEAELVVRDGKGAAVVEATRQHPERTVRCTITPGKIFSTAELQPESVRRPYFLDFSTMHRTWLPQDMTEMTACLVKPLTIHELSPPARELLLTVEALVGGLIMRNYSMVYVKKEGRSEVYGQLPSSQSPLVALAAYAQNGWLQKGHTFIIDNAGAGMHPDAIPLFCQALELMLKAGAQVILASNSLFLLRELEMIWKRLDAPRAFSLGDGLSGTGLEQAGDFDGLKTLSPLAAELRQSDRYME</sequence>
<proteinExistence type="predicted"/>
<dbReference type="SUPFAM" id="SSF52540">
    <property type="entry name" value="P-loop containing nucleoside triphosphate hydrolases"/>
    <property type="match status" value="1"/>
</dbReference>
<comment type="caution">
    <text evidence="1">The sequence shown here is derived from an EMBL/GenBank/DDBJ whole genome shotgun (WGS) entry which is preliminary data.</text>
</comment>
<dbReference type="EMBL" id="JACHLI010000018">
    <property type="protein sequence ID" value="MBB4865324.1"/>
    <property type="molecule type" value="Genomic_DNA"/>
</dbReference>